<dbReference type="Gene3D" id="2.40.30.170">
    <property type="match status" value="1"/>
</dbReference>
<dbReference type="InterPro" id="IPR058625">
    <property type="entry name" value="MdtA-like_BSH"/>
</dbReference>
<feature type="domain" description="CusB-like beta-barrel" evidence="4">
    <location>
        <begin position="211"/>
        <end position="283"/>
    </location>
</feature>
<evidence type="ECO:0000259" key="3">
    <source>
        <dbReference type="Pfam" id="PF25917"/>
    </source>
</evidence>
<dbReference type="Gene3D" id="2.40.420.20">
    <property type="match status" value="1"/>
</dbReference>
<evidence type="ECO:0000313" key="5">
    <source>
        <dbReference type="EMBL" id="MBD7961365.1"/>
    </source>
</evidence>
<dbReference type="InterPro" id="IPR006143">
    <property type="entry name" value="RND_pump_MFP"/>
</dbReference>
<sequence>MPSFFVVRPIQGLFVGAVVLGLLTACSRQAPAPEPIRAVKLIEVGAHALNTEVEYAGEVRAQIESRLGFQVAGKLVQRFVNAGDVVRKGQVLAELDGQDYALAAQAAQAQVAAAKTQRDLAKADWERFSALKNQGFISGVELDRRRANLQSAQAQLEQAQAQASAQSNQSGYTRLLASAAGVITSVQAEPGQVVAAGAPVVQLAHDGARDVVVAVPETARSHIKLGQIVQVRIWSQDRLLEGTVRELGASADPVTRTYAAKVKVQGADQPALGATAYVRMHLAEKASDDAIKLPSTAVLDQGGSSTVWEFDASTSTVHARKVEVAGVDGNEILITAGVQPGMQLVAAGTHVLTEGQKVSVYQPRYPETAR</sequence>
<name>A0ABR8SD45_9BURK</name>
<comment type="caution">
    <text evidence="5">The sequence shown here is derived from an EMBL/GenBank/DDBJ whole genome shotgun (WGS) entry which is preliminary data.</text>
</comment>
<dbReference type="EMBL" id="JACSQK010000006">
    <property type="protein sequence ID" value="MBD7961365.1"/>
    <property type="molecule type" value="Genomic_DNA"/>
</dbReference>
<dbReference type="Pfam" id="PF25917">
    <property type="entry name" value="BSH_RND"/>
    <property type="match status" value="1"/>
</dbReference>
<reference evidence="5 6" key="1">
    <citation type="submission" date="2020-08" db="EMBL/GenBank/DDBJ databases">
        <title>A Genomic Blueprint of the Chicken Gut Microbiome.</title>
        <authorList>
            <person name="Gilroy R."/>
            <person name="Ravi A."/>
            <person name="Getino M."/>
            <person name="Pursley I."/>
            <person name="Horton D.L."/>
            <person name="Alikhan N.-F."/>
            <person name="Baker D."/>
            <person name="Gharbi K."/>
            <person name="Hall N."/>
            <person name="Watson M."/>
            <person name="Adriaenssens E.M."/>
            <person name="Foster-Nyarko E."/>
            <person name="Jarju S."/>
            <person name="Secka A."/>
            <person name="Antonio M."/>
            <person name="Oren A."/>
            <person name="Chaudhuri R."/>
            <person name="La Ragione R.M."/>
            <person name="Hildebrand F."/>
            <person name="Pallen M.J."/>
        </authorList>
    </citation>
    <scope>NUCLEOTIDE SEQUENCE [LARGE SCALE GENOMIC DNA]</scope>
    <source>
        <strain evidence="5 6">Sa2CVA6</strain>
    </source>
</reference>
<dbReference type="Gene3D" id="1.10.287.470">
    <property type="entry name" value="Helix hairpin bin"/>
    <property type="match status" value="1"/>
</dbReference>
<feature type="coiled-coil region" evidence="2">
    <location>
        <begin position="104"/>
        <end position="169"/>
    </location>
</feature>
<comment type="similarity">
    <text evidence="1">Belongs to the membrane fusion protein (MFP) (TC 8.A.1) family.</text>
</comment>
<feature type="domain" description="Multidrug resistance protein MdtA-like barrel-sandwich hybrid" evidence="3">
    <location>
        <begin position="68"/>
        <end position="199"/>
    </location>
</feature>
<dbReference type="Gene3D" id="2.40.50.100">
    <property type="match status" value="1"/>
</dbReference>
<protein>
    <submittedName>
        <fullName evidence="5">Efflux RND transporter periplasmic adaptor subunit</fullName>
    </submittedName>
</protein>
<dbReference type="NCBIfam" id="TIGR01730">
    <property type="entry name" value="RND_mfp"/>
    <property type="match status" value="1"/>
</dbReference>
<evidence type="ECO:0000256" key="2">
    <source>
        <dbReference type="SAM" id="Coils"/>
    </source>
</evidence>
<evidence type="ECO:0000259" key="4">
    <source>
        <dbReference type="Pfam" id="PF25954"/>
    </source>
</evidence>
<accession>A0ABR8SD45</accession>
<evidence type="ECO:0000256" key="1">
    <source>
        <dbReference type="ARBA" id="ARBA00009477"/>
    </source>
</evidence>
<organism evidence="5 6">
    <name type="scientific">Comamonas avium</name>
    <dbReference type="NCBI Taxonomy" id="2762231"/>
    <lineage>
        <taxon>Bacteria</taxon>
        <taxon>Pseudomonadati</taxon>
        <taxon>Pseudomonadota</taxon>
        <taxon>Betaproteobacteria</taxon>
        <taxon>Burkholderiales</taxon>
        <taxon>Comamonadaceae</taxon>
        <taxon>Comamonas</taxon>
    </lineage>
</organism>
<keyword evidence="2" id="KW-0175">Coiled coil</keyword>
<dbReference type="Proteomes" id="UP000634919">
    <property type="component" value="Unassembled WGS sequence"/>
</dbReference>
<dbReference type="PANTHER" id="PTHR30469:SF15">
    <property type="entry name" value="HLYD FAMILY OF SECRETION PROTEINS"/>
    <property type="match status" value="1"/>
</dbReference>
<dbReference type="Pfam" id="PF25954">
    <property type="entry name" value="Beta-barrel_RND_2"/>
    <property type="match status" value="1"/>
</dbReference>
<proteinExistence type="inferred from homology"/>
<evidence type="ECO:0000313" key="6">
    <source>
        <dbReference type="Proteomes" id="UP000634919"/>
    </source>
</evidence>
<gene>
    <name evidence="5" type="ORF">H9646_12810</name>
</gene>
<dbReference type="SUPFAM" id="SSF111369">
    <property type="entry name" value="HlyD-like secretion proteins"/>
    <property type="match status" value="1"/>
</dbReference>
<dbReference type="PANTHER" id="PTHR30469">
    <property type="entry name" value="MULTIDRUG RESISTANCE PROTEIN MDTA"/>
    <property type="match status" value="1"/>
</dbReference>
<keyword evidence="6" id="KW-1185">Reference proteome</keyword>
<dbReference type="InterPro" id="IPR058792">
    <property type="entry name" value="Beta-barrel_RND_2"/>
</dbReference>
<dbReference type="RefSeq" id="WP_191723770.1">
    <property type="nucleotide sequence ID" value="NZ_JACSQK010000006.1"/>
</dbReference>